<feature type="domain" description="Leucine-binding protein" evidence="4">
    <location>
        <begin position="32"/>
        <end position="383"/>
    </location>
</feature>
<name>A0A2U3Q881_9BRAD</name>
<comment type="similarity">
    <text evidence="1">Belongs to the leucine-binding protein family.</text>
</comment>
<evidence type="ECO:0000313" key="6">
    <source>
        <dbReference type="Proteomes" id="UP000246085"/>
    </source>
</evidence>
<proteinExistence type="inferred from homology"/>
<dbReference type="PANTHER" id="PTHR47235:SF1">
    <property type="entry name" value="BLR6548 PROTEIN"/>
    <property type="match status" value="1"/>
</dbReference>
<evidence type="ECO:0000256" key="1">
    <source>
        <dbReference type="ARBA" id="ARBA00010062"/>
    </source>
</evidence>
<dbReference type="SUPFAM" id="SSF53822">
    <property type="entry name" value="Periplasmic binding protein-like I"/>
    <property type="match status" value="1"/>
</dbReference>
<dbReference type="RefSeq" id="WP_122404952.1">
    <property type="nucleotide sequence ID" value="NZ_LS398110.1"/>
</dbReference>
<feature type="signal peptide" evidence="3">
    <location>
        <begin position="1"/>
        <end position="23"/>
    </location>
</feature>
<dbReference type="Gene3D" id="3.40.50.2300">
    <property type="match status" value="2"/>
</dbReference>
<dbReference type="Pfam" id="PF13458">
    <property type="entry name" value="Peripla_BP_6"/>
    <property type="match status" value="1"/>
</dbReference>
<dbReference type="CDD" id="cd06343">
    <property type="entry name" value="PBP1_ABC_ligand_binding-like"/>
    <property type="match status" value="1"/>
</dbReference>
<dbReference type="KEGG" id="bvz:BRAD3257_6727"/>
<organism evidence="5 6">
    <name type="scientific">Bradyrhizobium vignae</name>
    <dbReference type="NCBI Taxonomy" id="1549949"/>
    <lineage>
        <taxon>Bacteria</taxon>
        <taxon>Pseudomonadati</taxon>
        <taxon>Pseudomonadota</taxon>
        <taxon>Alphaproteobacteria</taxon>
        <taxon>Hyphomicrobiales</taxon>
        <taxon>Nitrobacteraceae</taxon>
        <taxon>Bradyrhizobium</taxon>
    </lineage>
</organism>
<sequence>MLMRRFVLAVAALAAFAGMPVHADTPGVTESEIKIGATFPFSGPASPLSNTGKGLIAYVRSINDHGGVNGRKINLVTYDDAYSPPKAVEQTRKLIEGDEVALLFSPLGTPGLSATVKYVNGKKVPHLFVVSGATKFANFTDFPMTTTGLPSYNTEGKIYAKYITRTAPDAKIAILYQNDDLGRDFVAAFKEALRADFDRKVVASPYEVTEPTIESHVVSLKASGAQAFVIAGTPKFTAQAIKKASEIGWSPLTIINYVSSSVSATILPAGPDKAVGVIAATVTKDPNDKRWADDPGMKWYRQHFEKYLPGSDIGDNNYLFGTQQGQILEQVLKQCGNDLSRENILKQARSIKGLVLPTLMPGIAINTGPSNSMAYTQLQLQRWTGSSWEQFGNVLSADQNQSAPERP</sequence>
<dbReference type="Proteomes" id="UP000246085">
    <property type="component" value="Chromosome BRAD3257"/>
</dbReference>
<evidence type="ECO:0000256" key="3">
    <source>
        <dbReference type="SAM" id="SignalP"/>
    </source>
</evidence>
<feature type="chain" id="PRO_5015775255" evidence="3">
    <location>
        <begin position="24"/>
        <end position="407"/>
    </location>
</feature>
<dbReference type="PANTHER" id="PTHR47235">
    <property type="entry name" value="BLR6548 PROTEIN"/>
    <property type="match status" value="1"/>
</dbReference>
<evidence type="ECO:0000256" key="2">
    <source>
        <dbReference type="ARBA" id="ARBA00022729"/>
    </source>
</evidence>
<dbReference type="AlphaFoldDB" id="A0A2U3Q881"/>
<dbReference type="InterPro" id="IPR028081">
    <property type="entry name" value="Leu-bd"/>
</dbReference>
<protein>
    <submittedName>
        <fullName evidence="5">APA family basic amino acid/polyamine antiporter</fullName>
    </submittedName>
</protein>
<keyword evidence="2 3" id="KW-0732">Signal</keyword>
<dbReference type="InterPro" id="IPR028082">
    <property type="entry name" value="Peripla_BP_I"/>
</dbReference>
<evidence type="ECO:0000313" key="5">
    <source>
        <dbReference type="EMBL" id="SPP97617.1"/>
    </source>
</evidence>
<evidence type="ECO:0000259" key="4">
    <source>
        <dbReference type="Pfam" id="PF13458"/>
    </source>
</evidence>
<reference evidence="5 6" key="1">
    <citation type="submission" date="2018-03" db="EMBL/GenBank/DDBJ databases">
        <authorList>
            <person name="Gully D."/>
        </authorList>
    </citation>
    <scope>NUCLEOTIDE SEQUENCE [LARGE SCALE GENOMIC DNA]</scope>
    <source>
        <strain evidence="5">ORS3257</strain>
    </source>
</reference>
<accession>A0A2U3Q881</accession>
<dbReference type="EMBL" id="LS398110">
    <property type="protein sequence ID" value="SPP97617.1"/>
    <property type="molecule type" value="Genomic_DNA"/>
</dbReference>
<gene>
    <name evidence="5" type="ORF">BRAD3257_6727</name>
</gene>